<dbReference type="GO" id="GO:0016758">
    <property type="term" value="F:hexosyltransferase activity"/>
    <property type="evidence" value="ECO:0007669"/>
    <property type="project" value="InterPro"/>
</dbReference>
<dbReference type="PANTHER" id="PTHR48050">
    <property type="entry name" value="STEROL 3-BETA-GLUCOSYLTRANSFERASE"/>
    <property type="match status" value="1"/>
</dbReference>
<dbReference type="InterPro" id="IPR002213">
    <property type="entry name" value="UDP_glucos_trans"/>
</dbReference>
<evidence type="ECO:0000313" key="4">
    <source>
        <dbReference type="Proteomes" id="UP000001318"/>
    </source>
</evidence>
<sequence>MRMMLLTAGTRGDVEPFVALVRHAASRGHEVRLALPDDAVAPEGVDVVRLGLDARRVLSPAGRTPWALARHVRAEVRPAMRRMLAAAARETVAFDPDVVVHHPLILSAPMAADALGVPRVLVEFAPVVTPSDRFPAAGGPTATRDLGVRNRSTYAVPRAAGRLFAADVTRAAAELPGGRRPAGRTPSRATLMAVSPHLLPRPDDWPERVHQTGAWYEEAPAASTDPVVGGFLGGGPVVVASFGSMTRGGASARGRAIVQAARAHGLRVLLVTGWGGLALPAECHGTDVLAVRSAPFDQVLPGAALAVHHGGAGTSHAVARAGVPAVVVPVTADQPFWAAQLHRQGVAAAPIPLRRLSVDALVPAMGDALSRRERAAEVGGLMRRERGVRQAVDALESL</sequence>
<dbReference type="Gene3D" id="3.40.50.2000">
    <property type="entry name" value="Glycogen Phosphorylase B"/>
    <property type="match status" value="2"/>
</dbReference>
<dbReference type="Proteomes" id="UP000001318">
    <property type="component" value="Chromosome"/>
</dbReference>
<dbReference type="RefSeq" id="WP_012298376.1">
    <property type="nucleotide sequence ID" value="NC_010407.1"/>
</dbReference>
<dbReference type="Pfam" id="PF03033">
    <property type="entry name" value="Glyco_transf_28"/>
    <property type="match status" value="1"/>
</dbReference>
<proteinExistence type="predicted"/>
<dbReference type="InterPro" id="IPR050426">
    <property type="entry name" value="Glycosyltransferase_28"/>
</dbReference>
<dbReference type="EMBL" id="AM849034">
    <property type="protein sequence ID" value="CAQ01081.1"/>
    <property type="molecule type" value="Genomic_DNA"/>
</dbReference>
<dbReference type="GeneID" id="29470706"/>
<dbReference type="STRING" id="31964.CMS0967"/>
<protein>
    <submittedName>
        <fullName evidence="3">Glycosyl transferase</fullName>
    </submittedName>
</protein>
<dbReference type="AlphaFoldDB" id="B0RFU4"/>
<dbReference type="OrthoDB" id="3253247at2"/>
<feature type="domain" description="Erythromycin biosynthesis protein CIII-like C-terminal" evidence="2">
    <location>
        <begin position="290"/>
        <end position="348"/>
    </location>
</feature>
<dbReference type="InterPro" id="IPR010610">
    <property type="entry name" value="EryCIII-like_C"/>
</dbReference>
<dbReference type="FunFam" id="3.40.50.2000:FF:000009">
    <property type="entry name" value="Sterol 3-beta-glucosyltransferase UGT80A2"/>
    <property type="match status" value="1"/>
</dbReference>
<dbReference type="HOGENOM" id="CLU_000537_8_0_11"/>
<evidence type="ECO:0000259" key="2">
    <source>
        <dbReference type="Pfam" id="PF06722"/>
    </source>
</evidence>
<name>B0RFU4_CLASE</name>
<keyword evidence="3" id="KW-0808">Transferase</keyword>
<dbReference type="GO" id="GO:0005975">
    <property type="term" value="P:carbohydrate metabolic process"/>
    <property type="evidence" value="ECO:0007669"/>
    <property type="project" value="InterPro"/>
</dbReference>
<accession>B0RFU4</accession>
<dbReference type="CAZy" id="GT1">
    <property type="family name" value="Glycosyltransferase Family 1"/>
</dbReference>
<keyword evidence="4" id="KW-1185">Reference proteome</keyword>
<evidence type="ECO:0000313" key="3">
    <source>
        <dbReference type="EMBL" id="CAQ01081.1"/>
    </source>
</evidence>
<dbReference type="KEGG" id="cms:CMS0967"/>
<reference evidence="3 4" key="1">
    <citation type="journal article" date="2008" name="J. Bacteriol.">
        <title>Genome of the actinomycete plant pathogen Clavibacter michiganensis subsp. sepedonicus suggests recent niche adaptation.</title>
        <authorList>
            <person name="Bentley S.D."/>
            <person name="Corton C."/>
            <person name="Brown S.E."/>
            <person name="Barron A."/>
            <person name="Clark L."/>
            <person name="Doggett J."/>
            <person name="Harris B."/>
            <person name="Ormond D."/>
            <person name="Quail M.A."/>
            <person name="May G."/>
            <person name="Francis D."/>
            <person name="Knudson D."/>
            <person name="Parkhill J."/>
            <person name="Ishimaru C.A."/>
        </authorList>
    </citation>
    <scope>NUCLEOTIDE SEQUENCE [LARGE SCALE GENOMIC DNA]</scope>
    <source>
        <strain evidence="4">ATCC 33113 / DSM 20744 / JCM 9667 / LMG 2889 / ICMP 2535 / C-1</strain>
    </source>
</reference>
<dbReference type="GO" id="GO:0008194">
    <property type="term" value="F:UDP-glycosyltransferase activity"/>
    <property type="evidence" value="ECO:0007669"/>
    <property type="project" value="InterPro"/>
</dbReference>
<gene>
    <name evidence="3" type="ordered locus">CMS0967</name>
</gene>
<organism evidence="3 4">
    <name type="scientific">Clavibacter sepedonicus</name>
    <name type="common">Clavibacter michiganensis subsp. sepedonicus</name>
    <dbReference type="NCBI Taxonomy" id="31964"/>
    <lineage>
        <taxon>Bacteria</taxon>
        <taxon>Bacillati</taxon>
        <taxon>Actinomycetota</taxon>
        <taxon>Actinomycetes</taxon>
        <taxon>Micrococcales</taxon>
        <taxon>Microbacteriaceae</taxon>
        <taxon>Clavibacter</taxon>
    </lineage>
</organism>
<dbReference type="GO" id="GO:0033072">
    <property type="term" value="P:vancomycin biosynthetic process"/>
    <property type="evidence" value="ECO:0007669"/>
    <property type="project" value="UniProtKB-ARBA"/>
</dbReference>
<dbReference type="CDD" id="cd03784">
    <property type="entry name" value="GT1_Gtf-like"/>
    <property type="match status" value="1"/>
</dbReference>
<evidence type="ECO:0000259" key="1">
    <source>
        <dbReference type="Pfam" id="PF03033"/>
    </source>
</evidence>
<dbReference type="Pfam" id="PF06722">
    <property type="entry name" value="EryCIII-like_C"/>
    <property type="match status" value="1"/>
</dbReference>
<dbReference type="SUPFAM" id="SSF53756">
    <property type="entry name" value="UDP-Glycosyltransferase/glycogen phosphorylase"/>
    <property type="match status" value="1"/>
</dbReference>
<dbReference type="eggNOG" id="COG1819">
    <property type="taxonomic scope" value="Bacteria"/>
</dbReference>
<feature type="domain" description="Glycosyltransferase family 28 N-terminal" evidence="1">
    <location>
        <begin position="4"/>
        <end position="53"/>
    </location>
</feature>
<dbReference type="InterPro" id="IPR004276">
    <property type="entry name" value="GlycoTrans_28_N"/>
</dbReference>
<dbReference type="PANTHER" id="PTHR48050:SF13">
    <property type="entry name" value="STEROL 3-BETA-GLUCOSYLTRANSFERASE UGT80A2"/>
    <property type="match status" value="1"/>
</dbReference>